<dbReference type="EMBL" id="CM046122">
    <property type="protein sequence ID" value="KAI8423632.1"/>
    <property type="molecule type" value="Genomic_DNA"/>
</dbReference>
<accession>A0ACC0JHQ6</accession>
<reference evidence="1 2" key="1">
    <citation type="journal article" date="2022" name="Genome Biol. Evol.">
        <title>The Spruce Budworm Genome: Reconstructing the Evolutionary History of Antifreeze Proteins.</title>
        <authorList>
            <person name="Beliveau C."/>
            <person name="Gagne P."/>
            <person name="Picq S."/>
            <person name="Vernygora O."/>
            <person name="Keeling C.I."/>
            <person name="Pinkney K."/>
            <person name="Doucet D."/>
            <person name="Wen F."/>
            <person name="Johnston J.S."/>
            <person name="Maaroufi H."/>
            <person name="Boyle B."/>
            <person name="Laroche J."/>
            <person name="Dewar K."/>
            <person name="Juretic N."/>
            <person name="Blackburn G."/>
            <person name="Nisole A."/>
            <person name="Brunet B."/>
            <person name="Brandao M."/>
            <person name="Lumley L."/>
            <person name="Duan J."/>
            <person name="Quan G."/>
            <person name="Lucarotti C.J."/>
            <person name="Roe A.D."/>
            <person name="Sperling F.A.H."/>
            <person name="Levesque R.C."/>
            <person name="Cusson M."/>
        </authorList>
    </citation>
    <scope>NUCLEOTIDE SEQUENCE [LARGE SCALE GENOMIC DNA]</scope>
    <source>
        <strain evidence="1">Glfc:IPQL:Cfum</strain>
    </source>
</reference>
<gene>
    <name evidence="1" type="ORF">MSG28_012693</name>
</gene>
<organism evidence="1 2">
    <name type="scientific">Choristoneura fumiferana</name>
    <name type="common">Spruce budworm moth</name>
    <name type="synonym">Archips fumiferana</name>
    <dbReference type="NCBI Taxonomy" id="7141"/>
    <lineage>
        <taxon>Eukaryota</taxon>
        <taxon>Metazoa</taxon>
        <taxon>Ecdysozoa</taxon>
        <taxon>Arthropoda</taxon>
        <taxon>Hexapoda</taxon>
        <taxon>Insecta</taxon>
        <taxon>Pterygota</taxon>
        <taxon>Neoptera</taxon>
        <taxon>Endopterygota</taxon>
        <taxon>Lepidoptera</taxon>
        <taxon>Glossata</taxon>
        <taxon>Ditrysia</taxon>
        <taxon>Tortricoidea</taxon>
        <taxon>Tortricidae</taxon>
        <taxon>Tortricinae</taxon>
        <taxon>Choristoneura</taxon>
    </lineage>
</organism>
<name>A0ACC0JHQ6_CHOFU</name>
<evidence type="ECO:0000313" key="2">
    <source>
        <dbReference type="Proteomes" id="UP001064048"/>
    </source>
</evidence>
<evidence type="ECO:0000313" key="1">
    <source>
        <dbReference type="EMBL" id="KAI8423632.1"/>
    </source>
</evidence>
<protein>
    <submittedName>
        <fullName evidence="1">Uncharacterized protein</fullName>
    </submittedName>
</protein>
<dbReference type="Proteomes" id="UP001064048">
    <property type="component" value="Chromosome 22"/>
</dbReference>
<keyword evidence="2" id="KW-1185">Reference proteome</keyword>
<comment type="caution">
    <text evidence="1">The sequence shown here is derived from an EMBL/GenBank/DDBJ whole genome shotgun (WGS) entry which is preliminary data.</text>
</comment>
<sequence length="462" mass="50732">MSSSDSPVAKKGTIHRQWIIGFIATITVLTYGLQSGWMSPFIIVLQSENSPSGYSLSNYEISWIASGISVLAIISAVIFSYIADAIGRRYTLIMIAIPQIFGFALKLVSAHPICLFVSQAFCGIAGGGVYCVAPIYIKEISQDSLRGVLGSSGILLQSLGITIMYAMGAYIDYYTVLWIVVWLPILNVVALFKVPESPAFLVKKGQFEEATKVMAWLRGVDIDDKEVERDISLTKTELAMYENLPSVSFKSIFTEKSSRRGLGLSFLMIIMLDLGGNYAILAYASVIIRNAGVTIAPDLQTILFPALMTIGSLASALTVEKFGRKPLIILSVIFTGIPLLILGSAILIQQRGGIMPPWLPVLCIGICLFASGQHMPLPFIVMSEMFSIELRSKVLGLLVTFGWLLCAIQTVIFAAVTEYFGMHTLFFFFAFINFIGVIIFWIKMPETKGKTNAQIDKELEEI</sequence>
<proteinExistence type="predicted"/>